<proteinExistence type="predicted"/>
<evidence type="ECO:0000259" key="5">
    <source>
        <dbReference type="Pfam" id="PF24595"/>
    </source>
</evidence>
<dbReference type="EMBL" id="BAABCT010000006">
    <property type="protein sequence ID" value="GAA4076665.1"/>
    <property type="molecule type" value="Genomic_DNA"/>
</dbReference>
<dbReference type="SUPFAM" id="SSF52058">
    <property type="entry name" value="L domain-like"/>
    <property type="match status" value="1"/>
</dbReference>
<evidence type="ECO:0000313" key="6">
    <source>
        <dbReference type="EMBL" id="GAA4076665.1"/>
    </source>
</evidence>
<dbReference type="Pfam" id="PF18962">
    <property type="entry name" value="Por_Secre_tail"/>
    <property type="match status" value="1"/>
</dbReference>
<name>A0ABP7VZC4_9FLAO</name>
<evidence type="ECO:0000256" key="3">
    <source>
        <dbReference type="ARBA" id="ARBA00022737"/>
    </source>
</evidence>
<dbReference type="Proteomes" id="UP001500367">
    <property type="component" value="Unassembled WGS sequence"/>
</dbReference>
<keyword evidence="1" id="KW-0433">Leucine-rich repeat</keyword>
<dbReference type="PANTHER" id="PTHR46652:SF3">
    <property type="entry name" value="LEUCINE-RICH REPEAT-CONTAINING PROTEIN 9"/>
    <property type="match status" value="1"/>
</dbReference>
<dbReference type="InterPro" id="IPR026444">
    <property type="entry name" value="Secre_tail"/>
</dbReference>
<dbReference type="RefSeq" id="WP_344816866.1">
    <property type="nucleotide sequence ID" value="NZ_BAABCT010000006.1"/>
</dbReference>
<evidence type="ECO:0000259" key="4">
    <source>
        <dbReference type="Pfam" id="PF18962"/>
    </source>
</evidence>
<sequence>MKKLVLFLLFITGIGYAQIVNIPDVNFKTKLLQASATTFIAQNSAGQNIKIDLNDDGEIQESEALLVSVLFLNYSNISNITGLEKFTNLTFLSLIQNNISVLPLNTLTQLEGLRCDFNQISALDFTGLLSLTYLNCSYNNIQTLDFSLNPLFFELWCRNNNLSYINLKNGYVGIQVNTAWGANPNLSYICVDEGEQNVAISNVMNSPSVLVSTYCSFTPGGNYNTITGSITFDEDNNGCDASDLPHPNIRIDINDGTNQGATFTNNSGNYNFYTQAGSFVLTPNVENPTWFTISPTTATIPFANNNNNTTTQNFCISANGIHPDLEIVIAPIGPARPGYDAIYQIVYKNKGNQTLSQLYGVNLFFNQNLMDFVSATTAPATIGSGSLSWSYANLLPFESRSIYVTLNINTPTDVNYPVNIGDVLQFTTSILPIAGDETTTDNTFLYNQIVVDSYDPNDITCIEGPSVSPSLIGEYLHYVINFENTGTAAAENVVVKATIDTTKFNLNSLQLLNTSHPSYVKITGNIVEFIFQNIALDTGGHGNILLKIRSNGTLQSGDNVSNRGDIFFDYNAPIDTGIANTVFQSLNNSAFEKDNSVVIFPNPTQSIVNVKSDNSIKSIQLYDVQGRLLQTKLTEENSTSIDISDKSKGIYFLKITSDKGIKVERIVKE</sequence>
<dbReference type="Pfam" id="PF24595">
    <property type="entry name" value="DUF7619"/>
    <property type="match status" value="1"/>
</dbReference>
<gene>
    <name evidence="6" type="ORF">GCM10022389_23100</name>
</gene>
<protein>
    <submittedName>
        <fullName evidence="6">T9SS type A sorting domain-containing protein</fullName>
    </submittedName>
</protein>
<dbReference type="Gene3D" id="3.80.10.10">
    <property type="entry name" value="Ribonuclease Inhibitor"/>
    <property type="match status" value="1"/>
</dbReference>
<evidence type="ECO:0000256" key="2">
    <source>
        <dbReference type="ARBA" id="ARBA00022729"/>
    </source>
</evidence>
<dbReference type="InterPro" id="IPR050836">
    <property type="entry name" value="SDS22/Internalin_LRR"/>
</dbReference>
<evidence type="ECO:0000313" key="7">
    <source>
        <dbReference type="Proteomes" id="UP001500367"/>
    </source>
</evidence>
<evidence type="ECO:0000256" key="1">
    <source>
        <dbReference type="ARBA" id="ARBA00022614"/>
    </source>
</evidence>
<feature type="domain" description="Secretion system C-terminal sorting" evidence="4">
    <location>
        <begin position="599"/>
        <end position="667"/>
    </location>
</feature>
<comment type="caution">
    <text evidence="6">The sequence shown here is derived from an EMBL/GenBank/DDBJ whole genome shotgun (WGS) entry which is preliminary data.</text>
</comment>
<keyword evidence="2" id="KW-0732">Signal</keyword>
<dbReference type="InterPro" id="IPR008969">
    <property type="entry name" value="CarboxyPept-like_regulatory"/>
</dbReference>
<dbReference type="PANTHER" id="PTHR46652">
    <property type="entry name" value="LEUCINE-RICH REPEAT AND IQ DOMAIN-CONTAINING PROTEIN 1-RELATED"/>
    <property type="match status" value="1"/>
</dbReference>
<dbReference type="NCBIfam" id="TIGR04183">
    <property type="entry name" value="Por_Secre_tail"/>
    <property type="match status" value="1"/>
</dbReference>
<dbReference type="InterPro" id="IPR055353">
    <property type="entry name" value="DUF7619"/>
</dbReference>
<dbReference type="SUPFAM" id="SSF49464">
    <property type="entry name" value="Carboxypeptidase regulatory domain-like"/>
    <property type="match status" value="1"/>
</dbReference>
<organism evidence="6 7">
    <name type="scientific">Flavobacterium cheonanense</name>
    <dbReference type="NCBI Taxonomy" id="706183"/>
    <lineage>
        <taxon>Bacteria</taxon>
        <taxon>Pseudomonadati</taxon>
        <taxon>Bacteroidota</taxon>
        <taxon>Flavobacteriia</taxon>
        <taxon>Flavobacteriales</taxon>
        <taxon>Flavobacteriaceae</taxon>
        <taxon>Flavobacterium</taxon>
    </lineage>
</organism>
<reference evidence="7" key="1">
    <citation type="journal article" date="2019" name="Int. J. Syst. Evol. Microbiol.">
        <title>The Global Catalogue of Microorganisms (GCM) 10K type strain sequencing project: providing services to taxonomists for standard genome sequencing and annotation.</title>
        <authorList>
            <consortium name="The Broad Institute Genomics Platform"/>
            <consortium name="The Broad Institute Genome Sequencing Center for Infectious Disease"/>
            <person name="Wu L."/>
            <person name="Ma J."/>
        </authorList>
    </citation>
    <scope>NUCLEOTIDE SEQUENCE [LARGE SCALE GENOMIC DNA]</scope>
    <source>
        <strain evidence="7">JCM 17069</strain>
    </source>
</reference>
<keyword evidence="7" id="KW-1185">Reference proteome</keyword>
<feature type="domain" description="DUF7619" evidence="5">
    <location>
        <begin position="455"/>
        <end position="581"/>
    </location>
</feature>
<accession>A0ABP7VZC4</accession>
<dbReference type="InterPro" id="IPR032675">
    <property type="entry name" value="LRR_dom_sf"/>
</dbReference>
<keyword evidence="3" id="KW-0677">Repeat</keyword>